<evidence type="ECO:0000256" key="3">
    <source>
        <dbReference type="ARBA" id="ARBA00022840"/>
    </source>
</evidence>
<dbReference type="Gene3D" id="3.40.50.300">
    <property type="entry name" value="P-loop containing nucleotide triphosphate hydrolases"/>
    <property type="match status" value="1"/>
</dbReference>
<feature type="domain" description="ABC transporter" evidence="5">
    <location>
        <begin position="2"/>
        <end position="239"/>
    </location>
</feature>
<dbReference type="InterPro" id="IPR027417">
    <property type="entry name" value="P-loop_NTPase"/>
</dbReference>
<dbReference type="Pfam" id="PF00005">
    <property type="entry name" value="ABC_tran"/>
    <property type="match status" value="1"/>
</dbReference>
<dbReference type="InterPro" id="IPR003439">
    <property type="entry name" value="ABC_transporter-like_ATP-bd"/>
</dbReference>
<dbReference type="SUPFAM" id="SSF52540">
    <property type="entry name" value="P-loop containing nucleoside triphosphate hydrolases"/>
    <property type="match status" value="1"/>
</dbReference>
<sequence>MLKLENVSGGYPGNPVLKHVSFAVQKGELFGILGPNGSGKTTLLKMLSGILPYQKGSILVKDRSIRHYTAKELAQLMAVLPQISPQNFSYTVKEVVALGRYPHQKGLLHAWGEEDEAVIQRVMKQTHVKAFENHSIRELSGGEQQRVYLAQALAQEPELLLLDEPTNHLDLSYQKGLFDLLKQWTVQKKLTVISIFHDLNLAGLYCDRLLLLQNGEVQVDARPDEVLKEARVKNVYRTEVKKMPHPKVPAPQMLLLPERDSSEDRVLDATFLDIQEEWIAYQAPFQLRTLYSGVMGAGTGWYRSFVNRHVNQDEPRDDLEKVMALFLHKNGFEPSDTVGVMSSAFPEDVSCHLYKRDGFSLFVVVTAAAGSAVKASGGEEHALSGTTWLFIHGELSEEAFIQSMITATETKVNALRDSGVMGKTAIEGRPGHVLVAATQKGKKIGLTGPVTPLVKLISQGVEACTREALQKSRRREV</sequence>
<keyword evidence="3 6" id="KW-0067">ATP-binding</keyword>
<gene>
    <name evidence="6" type="ORF">ABNN70_05940</name>
</gene>
<dbReference type="Pfam" id="PF01955">
    <property type="entry name" value="CbiZ"/>
    <property type="match status" value="1"/>
</dbReference>
<dbReference type="GO" id="GO:0016887">
    <property type="term" value="F:ATP hydrolysis activity"/>
    <property type="evidence" value="ECO:0007669"/>
    <property type="project" value="InterPro"/>
</dbReference>
<dbReference type="InterPro" id="IPR002808">
    <property type="entry name" value="AdoCbi_amidolase"/>
</dbReference>
<evidence type="ECO:0000256" key="4">
    <source>
        <dbReference type="ARBA" id="ARBA00022967"/>
    </source>
</evidence>
<name>A0AAU8IIE5_9BACL</name>
<dbReference type="RefSeq" id="WP_353949086.1">
    <property type="nucleotide sequence ID" value="NZ_CP159510.1"/>
</dbReference>
<dbReference type="EMBL" id="CP159510">
    <property type="protein sequence ID" value="XCJ18002.1"/>
    <property type="molecule type" value="Genomic_DNA"/>
</dbReference>
<reference evidence="6" key="1">
    <citation type="submission" date="2024-06" db="EMBL/GenBank/DDBJ databases">
        <authorList>
            <person name="Fan A."/>
            <person name="Zhang F.Y."/>
            <person name="Zhang L."/>
        </authorList>
    </citation>
    <scope>NUCLEOTIDE SEQUENCE</scope>
    <source>
        <strain evidence="6">Y61</strain>
    </source>
</reference>
<dbReference type="SMART" id="SM00382">
    <property type="entry name" value="AAA"/>
    <property type="match status" value="1"/>
</dbReference>
<dbReference type="CDD" id="cd03214">
    <property type="entry name" value="ABC_Iron-Siderophores_B12_Hemin"/>
    <property type="match status" value="1"/>
</dbReference>
<evidence type="ECO:0000256" key="1">
    <source>
        <dbReference type="ARBA" id="ARBA00022448"/>
    </source>
</evidence>
<dbReference type="InterPro" id="IPR003593">
    <property type="entry name" value="AAA+_ATPase"/>
</dbReference>
<keyword evidence="1" id="KW-0813">Transport</keyword>
<keyword evidence="4" id="KW-1278">Translocase</keyword>
<evidence type="ECO:0000259" key="5">
    <source>
        <dbReference type="PROSITE" id="PS50893"/>
    </source>
</evidence>
<dbReference type="PANTHER" id="PTHR42794">
    <property type="entry name" value="HEMIN IMPORT ATP-BINDING PROTEIN HMUV"/>
    <property type="match status" value="1"/>
</dbReference>
<evidence type="ECO:0000313" key="6">
    <source>
        <dbReference type="EMBL" id="XCJ18002.1"/>
    </source>
</evidence>
<dbReference type="PANTHER" id="PTHR42794:SF1">
    <property type="entry name" value="HEMIN IMPORT ATP-BINDING PROTEIN HMUV"/>
    <property type="match status" value="1"/>
</dbReference>
<proteinExistence type="predicted"/>
<evidence type="ECO:0000256" key="2">
    <source>
        <dbReference type="ARBA" id="ARBA00022741"/>
    </source>
</evidence>
<organism evidence="6">
    <name type="scientific">Sporolactobacillus sp. Y61</name>
    <dbReference type="NCBI Taxonomy" id="3160863"/>
    <lineage>
        <taxon>Bacteria</taxon>
        <taxon>Bacillati</taxon>
        <taxon>Bacillota</taxon>
        <taxon>Bacilli</taxon>
        <taxon>Bacillales</taxon>
        <taxon>Sporolactobacillaceae</taxon>
        <taxon>Sporolactobacillus</taxon>
    </lineage>
</organism>
<dbReference type="GO" id="GO:0005524">
    <property type="term" value="F:ATP binding"/>
    <property type="evidence" value="ECO:0007669"/>
    <property type="project" value="UniProtKB-KW"/>
</dbReference>
<dbReference type="PROSITE" id="PS50893">
    <property type="entry name" value="ABC_TRANSPORTER_2"/>
    <property type="match status" value="1"/>
</dbReference>
<dbReference type="AlphaFoldDB" id="A0AAU8IIE5"/>
<protein>
    <submittedName>
        <fullName evidence="6">ATP-binding cassette domain-containing protein</fullName>
    </submittedName>
</protein>
<accession>A0AAU8IIE5</accession>
<keyword evidence="2" id="KW-0547">Nucleotide-binding</keyword>
<dbReference type="FunFam" id="3.40.50.300:FF:000134">
    <property type="entry name" value="Iron-enterobactin ABC transporter ATP-binding protein"/>
    <property type="match status" value="1"/>
</dbReference>